<keyword evidence="6" id="KW-0808">Transferase</keyword>
<keyword evidence="11" id="KW-0862">Zinc</keyword>
<evidence type="ECO:0000313" key="16">
    <source>
        <dbReference type="EMBL" id="VVC37379.1"/>
    </source>
</evidence>
<dbReference type="GO" id="GO:0000724">
    <property type="term" value="P:double-strand break repair via homologous recombination"/>
    <property type="evidence" value="ECO:0007669"/>
    <property type="project" value="TreeGrafter"/>
</dbReference>
<evidence type="ECO:0000256" key="7">
    <source>
        <dbReference type="ARBA" id="ARBA00022723"/>
    </source>
</evidence>
<keyword evidence="7" id="KW-0479">Metal-binding</keyword>
<keyword evidence="12" id="KW-0233">DNA recombination</keyword>
<keyword evidence="14" id="KW-0539">Nucleus</keyword>
<dbReference type="GO" id="GO:0005634">
    <property type="term" value="C:nucleus"/>
    <property type="evidence" value="ECO:0007669"/>
    <property type="project" value="UniProtKB-SubCell"/>
</dbReference>
<evidence type="ECO:0000256" key="12">
    <source>
        <dbReference type="ARBA" id="ARBA00023172"/>
    </source>
</evidence>
<evidence type="ECO:0000256" key="9">
    <source>
        <dbReference type="ARBA" id="ARBA00022771"/>
    </source>
</evidence>
<reference evidence="16 17" key="1">
    <citation type="submission" date="2019-08" db="EMBL/GenBank/DDBJ databases">
        <authorList>
            <person name="Alioto T."/>
            <person name="Alioto T."/>
            <person name="Gomez Garrido J."/>
        </authorList>
    </citation>
    <scope>NUCLEOTIDE SEQUENCE [LARGE SCALE GENOMIC DNA]</scope>
</reference>
<dbReference type="GO" id="GO:0008270">
    <property type="term" value="F:zinc ion binding"/>
    <property type="evidence" value="ECO:0007669"/>
    <property type="project" value="UniProtKB-KW"/>
</dbReference>
<name>A0A5E4N1H3_9HEMI</name>
<keyword evidence="9" id="KW-0863">Zinc-finger</keyword>
<keyword evidence="8" id="KW-0227">DNA damage</keyword>
<keyword evidence="10" id="KW-0833">Ubl conjugation pathway</keyword>
<evidence type="ECO:0000256" key="5">
    <source>
        <dbReference type="ARBA" id="ARBA00019422"/>
    </source>
</evidence>
<dbReference type="Gene3D" id="3.30.40.10">
    <property type="entry name" value="Zinc/RING finger domain, C3HC4 (zinc finger)"/>
    <property type="match status" value="1"/>
</dbReference>
<accession>A0A5E4N1H3</accession>
<dbReference type="GO" id="GO:0030915">
    <property type="term" value="C:Smc5-Smc6 complex"/>
    <property type="evidence" value="ECO:0007669"/>
    <property type="project" value="InterPro"/>
</dbReference>
<dbReference type="Gene3D" id="1.10.10.10">
    <property type="entry name" value="Winged helix-like DNA-binding domain superfamily/Winged helix DNA-binding domain"/>
    <property type="match status" value="1"/>
</dbReference>
<evidence type="ECO:0000259" key="15">
    <source>
        <dbReference type="Pfam" id="PF08746"/>
    </source>
</evidence>
<evidence type="ECO:0000313" key="17">
    <source>
        <dbReference type="Proteomes" id="UP000325440"/>
    </source>
</evidence>
<evidence type="ECO:0000256" key="4">
    <source>
        <dbReference type="ARBA" id="ARBA00012483"/>
    </source>
</evidence>
<evidence type="ECO:0000256" key="3">
    <source>
        <dbReference type="ARBA" id="ARBA00010258"/>
    </source>
</evidence>
<evidence type="ECO:0000256" key="2">
    <source>
        <dbReference type="ARBA" id="ARBA00004123"/>
    </source>
</evidence>
<dbReference type="EC" id="2.3.2.27" evidence="4"/>
<dbReference type="OrthoDB" id="185455at2759"/>
<evidence type="ECO:0000256" key="8">
    <source>
        <dbReference type="ARBA" id="ARBA00022763"/>
    </source>
</evidence>
<dbReference type="InterPro" id="IPR011513">
    <property type="entry name" value="Nse1"/>
</dbReference>
<dbReference type="Proteomes" id="UP000325440">
    <property type="component" value="Unassembled WGS sequence"/>
</dbReference>
<protein>
    <recommendedName>
        <fullName evidence="5">Non-structural maintenance of chromosomes element 1 homolog</fullName>
        <ecNumber evidence="4">2.3.2.27</ecNumber>
    </recommendedName>
</protein>
<dbReference type="InterPro" id="IPR013083">
    <property type="entry name" value="Znf_RING/FYVE/PHD"/>
</dbReference>
<dbReference type="Gene3D" id="3.90.1150.220">
    <property type="match status" value="1"/>
</dbReference>
<dbReference type="PANTHER" id="PTHR20973">
    <property type="entry name" value="NON-SMC ELEMENT 1-RELATED"/>
    <property type="match status" value="1"/>
</dbReference>
<feature type="domain" description="Non-structural maintenance of chromosomes element 1 RING C4HC3-type" evidence="15">
    <location>
        <begin position="166"/>
        <end position="206"/>
    </location>
</feature>
<dbReference type="InterPro" id="IPR014857">
    <property type="entry name" value="Nse1_RING_C4HC3-type"/>
</dbReference>
<comment type="similarity">
    <text evidence="3">Belongs to the NSE1 family.</text>
</comment>
<gene>
    <name evidence="16" type="ORF">CINCED_3A020281</name>
</gene>
<dbReference type="AlphaFoldDB" id="A0A5E4N1H3"/>
<evidence type="ECO:0000256" key="10">
    <source>
        <dbReference type="ARBA" id="ARBA00022786"/>
    </source>
</evidence>
<keyword evidence="17" id="KW-1185">Reference proteome</keyword>
<dbReference type="GO" id="GO:0061630">
    <property type="term" value="F:ubiquitin protein ligase activity"/>
    <property type="evidence" value="ECO:0007669"/>
    <property type="project" value="UniProtKB-EC"/>
</dbReference>
<evidence type="ECO:0000256" key="1">
    <source>
        <dbReference type="ARBA" id="ARBA00000900"/>
    </source>
</evidence>
<evidence type="ECO:0000256" key="11">
    <source>
        <dbReference type="ARBA" id="ARBA00022833"/>
    </source>
</evidence>
<organism evidence="16 17">
    <name type="scientific">Cinara cedri</name>
    <dbReference type="NCBI Taxonomy" id="506608"/>
    <lineage>
        <taxon>Eukaryota</taxon>
        <taxon>Metazoa</taxon>
        <taxon>Ecdysozoa</taxon>
        <taxon>Arthropoda</taxon>
        <taxon>Hexapoda</taxon>
        <taxon>Insecta</taxon>
        <taxon>Pterygota</taxon>
        <taxon>Neoptera</taxon>
        <taxon>Paraneoptera</taxon>
        <taxon>Hemiptera</taxon>
        <taxon>Sternorrhyncha</taxon>
        <taxon>Aphidomorpha</taxon>
        <taxon>Aphidoidea</taxon>
        <taxon>Aphididae</taxon>
        <taxon>Lachninae</taxon>
        <taxon>Cinara</taxon>
    </lineage>
</organism>
<dbReference type="InterPro" id="IPR036388">
    <property type="entry name" value="WH-like_DNA-bd_sf"/>
</dbReference>
<evidence type="ECO:0000256" key="6">
    <source>
        <dbReference type="ARBA" id="ARBA00022679"/>
    </source>
</evidence>
<dbReference type="Pfam" id="PF08746">
    <property type="entry name" value="zf-RING-like"/>
    <property type="match status" value="1"/>
</dbReference>
<comment type="subcellular location">
    <subcellularLocation>
        <location evidence="2">Nucleus</location>
    </subcellularLocation>
</comment>
<evidence type="ECO:0000256" key="14">
    <source>
        <dbReference type="ARBA" id="ARBA00023242"/>
    </source>
</evidence>
<sequence length="224" mass="25940">MTRMAYNDKHKQFLHYFMHERMVAQKDAQNINNILFPNTDLSNTISFINSKIAPLEFKINKVVCEQNGDNMYVFIATFVEDFNAKQDPTKVIFSELVKSIIDADGSIQYDELMLKFNNQLLTDNMIDNFFTNKYLITDENKSIFLSPLAISELEGYLAENYQNKRCTSCMGFVGHGLKCHSCEQFAHGHCLTAYFKRLGNNKCPKCSKNIHVDWEPITIFNELQ</sequence>
<comment type="catalytic activity">
    <reaction evidence="1">
        <text>S-ubiquitinyl-[E2 ubiquitin-conjugating enzyme]-L-cysteine + [acceptor protein]-L-lysine = [E2 ubiquitin-conjugating enzyme]-L-cysteine + N(6)-ubiquitinyl-[acceptor protein]-L-lysine.</text>
        <dbReference type="EC" id="2.3.2.27"/>
    </reaction>
</comment>
<keyword evidence="13" id="KW-0234">DNA repair</keyword>
<dbReference type="EMBL" id="CABPRJ010001446">
    <property type="protein sequence ID" value="VVC37379.1"/>
    <property type="molecule type" value="Genomic_DNA"/>
</dbReference>
<evidence type="ECO:0000256" key="13">
    <source>
        <dbReference type="ARBA" id="ARBA00023204"/>
    </source>
</evidence>
<dbReference type="PANTHER" id="PTHR20973:SF0">
    <property type="entry name" value="NON-STRUCTURAL MAINTENANCE OF CHROMOSOMES ELEMENT 1 HOMOLOG"/>
    <property type="match status" value="1"/>
</dbReference>
<proteinExistence type="inferred from homology"/>